<dbReference type="HAMAP" id="MF_01523">
    <property type="entry name" value="16SrRNA_methyltr_J"/>
    <property type="match status" value="1"/>
</dbReference>
<name>A0AA42BLB9_9ALTE</name>
<dbReference type="Pfam" id="PF04445">
    <property type="entry name" value="SAM_MT"/>
    <property type="match status" value="1"/>
</dbReference>
<keyword evidence="1" id="KW-0963">Cytoplasm</keyword>
<keyword evidence="3" id="KW-1185">Reference proteome</keyword>
<dbReference type="GO" id="GO:0008990">
    <property type="term" value="F:rRNA (guanine-N2-)-methyltransferase activity"/>
    <property type="evidence" value="ECO:0007669"/>
    <property type="project" value="UniProtKB-UniRule"/>
</dbReference>
<keyword evidence="1 2" id="KW-0489">Methyltransferase</keyword>
<comment type="caution">
    <text evidence="2">The sequence shown here is derived from an EMBL/GenBank/DDBJ whole genome shotgun (WGS) entry which is preliminary data.</text>
</comment>
<feature type="binding site" evidence="1">
    <location>
        <begin position="148"/>
        <end position="149"/>
    </location>
    <ligand>
        <name>S-adenosyl-L-methionine</name>
        <dbReference type="ChEBI" id="CHEBI:59789"/>
    </ligand>
</feature>
<dbReference type="InterPro" id="IPR007536">
    <property type="entry name" value="16SrRNA_methylTrfase_J"/>
</dbReference>
<dbReference type="PANTHER" id="PTHR36112:SF1">
    <property type="entry name" value="RIBOSOMAL RNA SMALL SUBUNIT METHYLTRANSFERASE J"/>
    <property type="match status" value="1"/>
</dbReference>
<sequence>MHKTGFAKNTMRYLQQDSGGFPIRVSAVMPNEYKPTYVAKVEACAEEFSLQVKTQYAEIPEPGFVLTMSEDGLGLSDTNDPKMLPLQVDFTSSALAYRKEKGGGRNEAIAKAVGIKGKDSLHVVDATAGLGTDSFILAAVGCNVTMLERTNVVCALLQDGLQRLAENPEYNELSERLHLLCGNAGHILKTWSDGNNGAEQVQLGVPDVVYLDPMFPHKKKSAAVKKPMKMFQTLLGFDDDADDLLTPALDLAKQRVVVKRPNYADFLAGKPPSMQIKGKKHRFDVYICHK</sequence>
<comment type="caution">
    <text evidence="1">Lacks conserved residue(s) required for the propagation of feature annotation.</text>
</comment>
<comment type="subcellular location">
    <subcellularLocation>
        <location evidence="1">Cytoplasm</location>
    </subcellularLocation>
</comment>
<evidence type="ECO:0000313" key="2">
    <source>
        <dbReference type="EMBL" id="MCP3428678.1"/>
    </source>
</evidence>
<reference evidence="2" key="1">
    <citation type="submission" date="2022-07" db="EMBL/GenBank/DDBJ databases">
        <title>Characterization of the Novel Bacterium Alteromonas immobilis LMIT006 and Alteromonas gregis LMIT007.</title>
        <authorList>
            <person name="Lin X."/>
        </authorList>
    </citation>
    <scope>NUCLEOTIDE SEQUENCE</scope>
    <source>
        <strain evidence="2">LMIT007</strain>
    </source>
</reference>
<feature type="binding site" evidence="1">
    <location>
        <position position="212"/>
    </location>
    <ligand>
        <name>S-adenosyl-L-methionine</name>
        <dbReference type="ChEBI" id="CHEBI:59789"/>
    </ligand>
</feature>
<dbReference type="PANTHER" id="PTHR36112">
    <property type="entry name" value="RIBOSOMAL RNA SMALL SUBUNIT METHYLTRANSFERASE J"/>
    <property type="match status" value="1"/>
</dbReference>
<accession>A0AA42BLB9</accession>
<keyword evidence="1" id="KW-0698">rRNA processing</keyword>
<gene>
    <name evidence="1" type="primary">rsmJ</name>
    <name evidence="2" type="ORF">NLF92_06940</name>
</gene>
<dbReference type="InterPro" id="IPR029063">
    <property type="entry name" value="SAM-dependent_MTases_sf"/>
</dbReference>
<dbReference type="EC" id="2.1.1.242" evidence="1"/>
<organism evidence="2 3">
    <name type="scientific">Opacimonas viscosa</name>
    <dbReference type="NCBI Taxonomy" id="2961944"/>
    <lineage>
        <taxon>Bacteria</taxon>
        <taxon>Pseudomonadati</taxon>
        <taxon>Pseudomonadota</taxon>
        <taxon>Gammaproteobacteria</taxon>
        <taxon>Alteromonadales</taxon>
        <taxon>Alteromonadaceae</taxon>
        <taxon>Opacimonas</taxon>
    </lineage>
</organism>
<dbReference type="SUPFAM" id="SSF53335">
    <property type="entry name" value="S-adenosyl-L-methionine-dependent methyltransferases"/>
    <property type="match status" value="1"/>
</dbReference>
<keyword evidence="1" id="KW-0949">S-adenosyl-L-methionine</keyword>
<evidence type="ECO:0000313" key="3">
    <source>
        <dbReference type="Proteomes" id="UP001165413"/>
    </source>
</evidence>
<dbReference type="RefSeq" id="WP_254100186.1">
    <property type="nucleotide sequence ID" value="NZ_JANATA010000010.1"/>
</dbReference>
<dbReference type="Proteomes" id="UP001165413">
    <property type="component" value="Unassembled WGS sequence"/>
</dbReference>
<evidence type="ECO:0000256" key="1">
    <source>
        <dbReference type="HAMAP-Rule" id="MF_01523"/>
    </source>
</evidence>
<dbReference type="EMBL" id="JANATA010000010">
    <property type="protein sequence ID" value="MCP3428678.1"/>
    <property type="molecule type" value="Genomic_DNA"/>
</dbReference>
<comment type="function">
    <text evidence="1">Specifically methylates the guanosine in position 1516 of 16S rRNA.</text>
</comment>
<proteinExistence type="inferred from homology"/>
<dbReference type="AlphaFoldDB" id="A0AA42BLB9"/>
<dbReference type="GO" id="GO:0005737">
    <property type="term" value="C:cytoplasm"/>
    <property type="evidence" value="ECO:0007669"/>
    <property type="project" value="UniProtKB-SubCell"/>
</dbReference>
<keyword evidence="1" id="KW-0808">Transferase</keyword>
<dbReference type="Gene3D" id="3.40.50.150">
    <property type="entry name" value="Vaccinia Virus protein VP39"/>
    <property type="match status" value="1"/>
</dbReference>
<protein>
    <recommendedName>
        <fullName evidence="1">Ribosomal RNA small subunit methyltransferase J</fullName>
        <ecNumber evidence="1">2.1.1.242</ecNumber>
    </recommendedName>
    <alternativeName>
        <fullName evidence="1">16S rRNA m2G1516 methyltransferase</fullName>
    </alternativeName>
    <alternativeName>
        <fullName evidence="1">rRNA (guanine-N(2)-)-methyltransferase</fullName>
    </alternativeName>
</protein>
<comment type="catalytic activity">
    <reaction evidence="1">
        <text>guanosine(1516) in 16S rRNA + S-adenosyl-L-methionine = N(2)-methylguanosine(1516) in 16S rRNA + S-adenosyl-L-homocysteine + H(+)</text>
        <dbReference type="Rhea" id="RHEA:43220"/>
        <dbReference type="Rhea" id="RHEA-COMP:10412"/>
        <dbReference type="Rhea" id="RHEA-COMP:10413"/>
        <dbReference type="ChEBI" id="CHEBI:15378"/>
        <dbReference type="ChEBI" id="CHEBI:57856"/>
        <dbReference type="ChEBI" id="CHEBI:59789"/>
        <dbReference type="ChEBI" id="CHEBI:74269"/>
        <dbReference type="ChEBI" id="CHEBI:74481"/>
        <dbReference type="EC" id="2.1.1.242"/>
    </reaction>
</comment>
<comment type="similarity">
    <text evidence="1">Belongs to the methyltransferase superfamily. RsmJ family.</text>
</comment>